<evidence type="ECO:0000259" key="15">
    <source>
        <dbReference type="PROSITE" id="PS50109"/>
    </source>
</evidence>
<dbReference type="InterPro" id="IPR036890">
    <property type="entry name" value="HATPase_C_sf"/>
</dbReference>
<dbReference type="SMART" id="SM00448">
    <property type="entry name" value="REC"/>
    <property type="match status" value="2"/>
</dbReference>
<dbReference type="Gene3D" id="1.10.287.130">
    <property type="match status" value="1"/>
</dbReference>
<organism evidence="20 21">
    <name type="scientific">Algoriphagus halophytocola</name>
    <dbReference type="NCBI Taxonomy" id="2991499"/>
    <lineage>
        <taxon>Bacteria</taxon>
        <taxon>Pseudomonadati</taxon>
        <taxon>Bacteroidota</taxon>
        <taxon>Cytophagia</taxon>
        <taxon>Cytophagales</taxon>
        <taxon>Cyclobacteriaceae</taxon>
        <taxon>Algoriphagus</taxon>
    </lineage>
</organism>
<evidence type="ECO:0000256" key="14">
    <source>
        <dbReference type="SAM" id="Coils"/>
    </source>
</evidence>
<feature type="modified residue" description="Phosphohistidine" evidence="12">
    <location>
        <position position="1382"/>
    </location>
</feature>
<dbReference type="InterPro" id="IPR035965">
    <property type="entry name" value="PAS-like_dom_sf"/>
</dbReference>
<dbReference type="PANTHER" id="PTHR45339:SF1">
    <property type="entry name" value="HYBRID SIGNAL TRANSDUCTION HISTIDINE KINASE J"/>
    <property type="match status" value="1"/>
</dbReference>
<evidence type="ECO:0000256" key="7">
    <source>
        <dbReference type="ARBA" id="ARBA00022741"/>
    </source>
</evidence>
<dbReference type="EMBL" id="CP110226">
    <property type="protein sequence ID" value="UZD23265.1"/>
    <property type="molecule type" value="Genomic_DNA"/>
</dbReference>
<dbReference type="Pfam" id="PF00989">
    <property type="entry name" value="PAS"/>
    <property type="match status" value="1"/>
</dbReference>
<feature type="domain" description="Histidine kinase" evidence="15">
    <location>
        <begin position="811"/>
        <end position="1032"/>
    </location>
</feature>
<evidence type="ECO:0000259" key="19">
    <source>
        <dbReference type="PROSITE" id="PS50894"/>
    </source>
</evidence>
<dbReference type="PROSITE" id="PS50109">
    <property type="entry name" value="HIS_KIN"/>
    <property type="match status" value="1"/>
</dbReference>
<evidence type="ECO:0000256" key="11">
    <source>
        <dbReference type="ARBA" id="ARBA00023136"/>
    </source>
</evidence>
<dbReference type="SUPFAM" id="SSF55785">
    <property type="entry name" value="PYP-like sensor domain (PAS domain)"/>
    <property type="match status" value="5"/>
</dbReference>
<dbReference type="Gene3D" id="3.30.450.20">
    <property type="entry name" value="PAS domain"/>
    <property type="match status" value="5"/>
</dbReference>
<evidence type="ECO:0000256" key="3">
    <source>
        <dbReference type="ARBA" id="ARBA00012438"/>
    </source>
</evidence>
<dbReference type="PANTHER" id="PTHR45339">
    <property type="entry name" value="HYBRID SIGNAL TRANSDUCTION HISTIDINE KINASE J"/>
    <property type="match status" value="1"/>
</dbReference>
<dbReference type="Pfam" id="PF00512">
    <property type="entry name" value="HisKA"/>
    <property type="match status" value="1"/>
</dbReference>
<evidence type="ECO:0000259" key="18">
    <source>
        <dbReference type="PROSITE" id="PS50113"/>
    </source>
</evidence>
<feature type="domain" description="PAC" evidence="18">
    <location>
        <begin position="615"/>
        <end position="667"/>
    </location>
</feature>
<evidence type="ECO:0000256" key="6">
    <source>
        <dbReference type="ARBA" id="ARBA00022692"/>
    </source>
</evidence>
<dbReference type="Pfam" id="PF00072">
    <property type="entry name" value="Response_reg"/>
    <property type="match status" value="2"/>
</dbReference>
<comment type="catalytic activity">
    <reaction evidence="1">
        <text>ATP + protein L-histidine = ADP + protein N-phospho-L-histidine.</text>
        <dbReference type="EC" id="2.7.13.3"/>
    </reaction>
</comment>
<dbReference type="CDD" id="cd16922">
    <property type="entry name" value="HATPase_EvgS-ArcB-TorS-like"/>
    <property type="match status" value="1"/>
</dbReference>
<keyword evidence="21" id="KW-1185">Reference proteome</keyword>
<dbReference type="CDD" id="cd00130">
    <property type="entry name" value="PAS"/>
    <property type="match status" value="3"/>
</dbReference>
<keyword evidence="9" id="KW-1133">Transmembrane helix</keyword>
<feature type="coiled-coil region" evidence="14">
    <location>
        <begin position="781"/>
        <end position="811"/>
    </location>
</feature>
<evidence type="ECO:0000256" key="10">
    <source>
        <dbReference type="ARBA" id="ARBA00023012"/>
    </source>
</evidence>
<feature type="domain" description="PAS" evidence="17">
    <location>
        <begin position="152"/>
        <end position="222"/>
    </location>
</feature>
<evidence type="ECO:0000313" key="20">
    <source>
        <dbReference type="EMBL" id="UZD23265.1"/>
    </source>
</evidence>
<dbReference type="SUPFAM" id="SSF52172">
    <property type="entry name" value="CheY-like"/>
    <property type="match status" value="2"/>
</dbReference>
<comment type="subcellular location">
    <subcellularLocation>
        <location evidence="2">Cell membrane</location>
        <topology evidence="2">Multi-pass membrane protein</topology>
    </subcellularLocation>
</comment>
<feature type="domain" description="Response regulatory" evidence="16">
    <location>
        <begin position="1048"/>
        <end position="1168"/>
    </location>
</feature>
<dbReference type="EC" id="2.7.13.3" evidence="3"/>
<dbReference type="CDD" id="cd17546">
    <property type="entry name" value="REC_hyHK_CKI1_RcsC-like"/>
    <property type="match status" value="2"/>
</dbReference>
<dbReference type="InterPro" id="IPR000700">
    <property type="entry name" value="PAS-assoc_C"/>
</dbReference>
<dbReference type="InterPro" id="IPR008207">
    <property type="entry name" value="Sig_transdc_His_kin_Hpt_dom"/>
</dbReference>
<evidence type="ECO:0000313" key="21">
    <source>
        <dbReference type="Proteomes" id="UP001163156"/>
    </source>
</evidence>
<name>A0ABY6MHL3_9BACT</name>
<keyword evidence="11" id="KW-0472">Membrane</keyword>
<evidence type="ECO:0000259" key="16">
    <source>
        <dbReference type="PROSITE" id="PS50110"/>
    </source>
</evidence>
<keyword evidence="5 13" id="KW-0597">Phosphoprotein</keyword>
<dbReference type="InterPro" id="IPR001610">
    <property type="entry name" value="PAC"/>
</dbReference>
<dbReference type="InterPro" id="IPR000014">
    <property type="entry name" value="PAS"/>
</dbReference>
<dbReference type="PROSITE" id="PS50110">
    <property type="entry name" value="RESPONSE_REGULATORY"/>
    <property type="match status" value="2"/>
</dbReference>
<reference evidence="20" key="1">
    <citation type="submission" date="2022-10" db="EMBL/GenBank/DDBJ databases">
        <title>Algoriphagus sp. a novel bacteria isolate from halophytes salicornia europaea.</title>
        <authorList>
            <person name="Peng Y."/>
            <person name="Jiang L."/>
            <person name="Lee J."/>
        </authorList>
    </citation>
    <scope>NUCLEOTIDE SEQUENCE</scope>
    <source>
        <strain evidence="20">TR-M5</strain>
    </source>
</reference>
<dbReference type="InterPro" id="IPR013655">
    <property type="entry name" value="PAS_fold_3"/>
</dbReference>
<gene>
    <name evidence="20" type="ORF">OM944_01985</name>
</gene>
<feature type="domain" description="PAS" evidence="17">
    <location>
        <begin position="526"/>
        <end position="579"/>
    </location>
</feature>
<feature type="modified residue" description="4-aspartylphosphate" evidence="13">
    <location>
        <position position="1098"/>
    </location>
</feature>
<evidence type="ECO:0000256" key="2">
    <source>
        <dbReference type="ARBA" id="ARBA00004651"/>
    </source>
</evidence>
<keyword evidence="6" id="KW-0812">Transmembrane</keyword>
<dbReference type="SUPFAM" id="SSF55781">
    <property type="entry name" value="GAF domain-like"/>
    <property type="match status" value="1"/>
</dbReference>
<dbReference type="InterPro" id="IPR036641">
    <property type="entry name" value="HPT_dom_sf"/>
</dbReference>
<accession>A0ABY6MHL3</accession>
<dbReference type="InterPro" id="IPR011006">
    <property type="entry name" value="CheY-like_superfamily"/>
</dbReference>
<dbReference type="PROSITE" id="PS50112">
    <property type="entry name" value="PAS"/>
    <property type="match status" value="3"/>
</dbReference>
<dbReference type="InterPro" id="IPR003594">
    <property type="entry name" value="HATPase_dom"/>
</dbReference>
<dbReference type="PROSITE" id="PS50894">
    <property type="entry name" value="HPT"/>
    <property type="match status" value="1"/>
</dbReference>
<evidence type="ECO:0000256" key="9">
    <source>
        <dbReference type="ARBA" id="ARBA00022989"/>
    </source>
</evidence>
<dbReference type="Gene3D" id="1.20.120.160">
    <property type="entry name" value="HPT domain"/>
    <property type="match status" value="1"/>
</dbReference>
<dbReference type="Pfam" id="PF08447">
    <property type="entry name" value="PAS_3"/>
    <property type="match status" value="1"/>
</dbReference>
<dbReference type="SMART" id="SM00388">
    <property type="entry name" value="HisKA"/>
    <property type="match status" value="1"/>
</dbReference>
<dbReference type="InterPro" id="IPR001789">
    <property type="entry name" value="Sig_transdc_resp-reg_receiver"/>
</dbReference>
<dbReference type="InterPro" id="IPR003661">
    <property type="entry name" value="HisK_dim/P_dom"/>
</dbReference>
<keyword evidence="7" id="KW-0547">Nucleotide-binding</keyword>
<dbReference type="PRINTS" id="PR00344">
    <property type="entry name" value="BCTRLSENSOR"/>
</dbReference>
<dbReference type="Pfam" id="PF01627">
    <property type="entry name" value="Hpt"/>
    <property type="match status" value="1"/>
</dbReference>
<evidence type="ECO:0000256" key="1">
    <source>
        <dbReference type="ARBA" id="ARBA00000085"/>
    </source>
</evidence>
<feature type="domain" description="Response regulatory" evidence="16">
    <location>
        <begin position="1190"/>
        <end position="1308"/>
    </location>
</feature>
<dbReference type="Gene3D" id="3.40.50.2300">
    <property type="match status" value="2"/>
</dbReference>
<dbReference type="InterPro" id="IPR013767">
    <property type="entry name" value="PAS_fold"/>
</dbReference>
<keyword evidence="14" id="KW-0175">Coiled coil</keyword>
<dbReference type="SUPFAM" id="SSF47384">
    <property type="entry name" value="Homodimeric domain of signal transducing histidine kinase"/>
    <property type="match status" value="1"/>
</dbReference>
<feature type="domain" description="HPt" evidence="19">
    <location>
        <begin position="1343"/>
        <end position="1437"/>
    </location>
</feature>
<dbReference type="SMART" id="SM00086">
    <property type="entry name" value="PAC"/>
    <property type="match status" value="4"/>
</dbReference>
<keyword evidence="10" id="KW-0902">Two-component regulatory system</keyword>
<dbReference type="PROSITE" id="PS50113">
    <property type="entry name" value="PAC"/>
    <property type="match status" value="3"/>
</dbReference>
<dbReference type="Proteomes" id="UP001163156">
    <property type="component" value="Chromosome"/>
</dbReference>
<dbReference type="InterPro" id="IPR036097">
    <property type="entry name" value="HisK_dim/P_sf"/>
</dbReference>
<dbReference type="SUPFAM" id="SSF55874">
    <property type="entry name" value="ATPase domain of HSP90 chaperone/DNA topoisomerase II/histidine kinase"/>
    <property type="match status" value="1"/>
</dbReference>
<evidence type="ECO:0000256" key="12">
    <source>
        <dbReference type="PROSITE-ProRule" id="PRU00110"/>
    </source>
</evidence>
<feature type="modified residue" description="4-aspartylphosphate" evidence="13">
    <location>
        <position position="1241"/>
    </location>
</feature>
<evidence type="ECO:0000256" key="8">
    <source>
        <dbReference type="ARBA" id="ARBA00022840"/>
    </source>
</evidence>
<dbReference type="Pfam" id="PF08448">
    <property type="entry name" value="PAS_4"/>
    <property type="match status" value="1"/>
</dbReference>
<feature type="domain" description="PAC" evidence="18">
    <location>
        <begin position="474"/>
        <end position="525"/>
    </location>
</feature>
<dbReference type="InterPro" id="IPR004358">
    <property type="entry name" value="Sig_transdc_His_kin-like_C"/>
</dbReference>
<dbReference type="Gene3D" id="3.30.565.10">
    <property type="entry name" value="Histidine kinase-like ATPase, C-terminal domain"/>
    <property type="match status" value="1"/>
</dbReference>
<dbReference type="Pfam" id="PF13426">
    <property type="entry name" value="PAS_9"/>
    <property type="match status" value="2"/>
</dbReference>
<sequence length="1437" mass="162918">MSPHNFNKLDADKDVSLYRICELTAQIAQVPKVALLYRDGSQVCYTADFGFKDECHEVLSILISNSVYSKDTFHCNSLMDFELDQSQVDFLKKHEVDSFSFYPLVNKSGDFLGHLVLLSSKQIFYSDSQERGIALLRAEATVVLQERLLISEYAQIERLFNLSNDLICIASVDGFFKKVNPSFTKQLGWDEPTLLTHSFFEMIHPDDLEKSKKEIEKLGRGESSIEFSHRFVCKDGEYVDLEWVATPESKSGDIFAIARNTTESKAREHRLEQSENRLRVFFESSQGLMCTHDLSGVFLSVNEAGSSRLGYQVNQVVGRSLYDIVPVHRHEFIDQYLSDIKKNGKASGQMVTRHRDGSYLIWMYNNVLERDPTGEVDYVIGNAIDITQRISLENELTQARKLLEETGKIAKVGGWSLNVKANELTWSPMTKTIHEVPENFVPDVSTGIDFYKEGESRSKISKAVERAMNFGEPWDLELQLVTFKGNDLWVRAIGQAEFKDGECVRVFGTFQDIDESKKAEIELEHTRKVLDNVINASSEVCVISTDVEGVITVFNVGAEKMLGYTSDEVVGKRKPDFLHKPSEVLAHVKELEQEFGREIQQHEIFTIRADINGFDQKNWTFLTKGGQEKSVSLVVSTMRDLSNEIIGYLGIAIDVTEKVKFEMDLINEKSRLSAFVQHAPAAVAMLDHDLKYINASNQWKKEYSMQQLDIIGKSHYDFFPELTEAAIARHQRVLKGAIERKEEDVVKLPGETSKRYVSWEMRPWYLFDGEIGGIMISTQNVTGFVKQREELERAKELAEEASSAKSEFLANMSHEIRTPLNGVIGFTDLVLKTRLNETQNQYLTIVNQSANALLSIINDILDFSKIEAGKLELDVEKCDLYEISSQATDIITYQIQQKGLEMLLNVAPELPRFIYADSVRLKQVLVNLLGNASKFTQKGEIELKIENLETYENKNKIRFSVRDTGIGIKPEKQSKIFEAFSQEDSSTTKKYGGTGLGLAISNSLLKMMGSQLNLTSEVDKGSTFYFDIVLDTEEGEKLEWFDVSKIKKVLIVDDNDNNRLIVRQMLLLQNIQSLEAANGLEALQKLAAGERYDVVLMDYHMPFMDGLETIQKIRETIQPDPEELPIMLLHSSSDDQKIIPACREYSVMHRLIKPLKIQEFYTALSHIHSSGFKYEGTEQLEDKGAFRAFTVLVAEDNIVNMLLAKTIVAKIAPNATFVEAANGKEALNYCQYNMPDIILMDVQMPEMNGYEATGKIRALDYHTHVPIIAFTAGNVKGEREKCIAAGMDDFLVKPVVEENINMIFKKWLELEPEIPVSTNPSEIDDSNILHYNSSKLLNYIDHDMEMFQNILLVVKEELEKSLSNISNLVEAKELKPLKEAGHKLYGTAASGGMKALSELAFQLEHLKVFDDADVLELFEKIQVEVELVKLLIDRDLV</sequence>
<dbReference type="SMART" id="SM00387">
    <property type="entry name" value="HATPase_c"/>
    <property type="match status" value="1"/>
</dbReference>
<feature type="domain" description="PAC" evidence="18">
    <location>
        <begin position="344"/>
        <end position="398"/>
    </location>
</feature>
<evidence type="ECO:0000256" key="5">
    <source>
        <dbReference type="ARBA" id="ARBA00022553"/>
    </source>
</evidence>
<evidence type="ECO:0000259" key="17">
    <source>
        <dbReference type="PROSITE" id="PS50112"/>
    </source>
</evidence>
<dbReference type="InterPro" id="IPR013656">
    <property type="entry name" value="PAS_4"/>
</dbReference>
<proteinExistence type="predicted"/>
<dbReference type="InterPro" id="IPR005467">
    <property type="entry name" value="His_kinase_dom"/>
</dbReference>
<dbReference type="SUPFAM" id="SSF47226">
    <property type="entry name" value="Histidine-containing phosphotransfer domain, HPT domain"/>
    <property type="match status" value="1"/>
</dbReference>
<dbReference type="SMART" id="SM00091">
    <property type="entry name" value="PAS"/>
    <property type="match status" value="4"/>
</dbReference>
<dbReference type="NCBIfam" id="TIGR00229">
    <property type="entry name" value="sensory_box"/>
    <property type="match status" value="4"/>
</dbReference>
<feature type="domain" description="PAS" evidence="17">
    <location>
        <begin position="274"/>
        <end position="344"/>
    </location>
</feature>
<evidence type="ECO:0000256" key="13">
    <source>
        <dbReference type="PROSITE-ProRule" id="PRU00169"/>
    </source>
</evidence>
<dbReference type="RefSeq" id="WP_264809804.1">
    <property type="nucleotide sequence ID" value="NZ_CP110226.1"/>
</dbReference>
<dbReference type="Pfam" id="PF02518">
    <property type="entry name" value="HATPase_c"/>
    <property type="match status" value="1"/>
</dbReference>
<evidence type="ECO:0000256" key="4">
    <source>
        <dbReference type="ARBA" id="ARBA00022475"/>
    </source>
</evidence>
<keyword evidence="4" id="KW-1003">Cell membrane</keyword>
<dbReference type="CDD" id="cd00082">
    <property type="entry name" value="HisKA"/>
    <property type="match status" value="1"/>
</dbReference>
<keyword evidence="8" id="KW-0067">ATP-binding</keyword>
<protein>
    <recommendedName>
        <fullName evidence="3">histidine kinase</fullName>
        <ecNumber evidence="3">2.7.13.3</ecNumber>
    </recommendedName>
</protein>